<dbReference type="GO" id="GO:0043709">
    <property type="term" value="P:cell adhesion involved in single-species biofilm formation"/>
    <property type="evidence" value="ECO:0007669"/>
    <property type="project" value="TreeGrafter"/>
</dbReference>
<dbReference type="GO" id="GO:0052621">
    <property type="term" value="F:diguanylate cyclase activity"/>
    <property type="evidence" value="ECO:0007669"/>
    <property type="project" value="TreeGrafter"/>
</dbReference>
<evidence type="ECO:0000256" key="2">
    <source>
        <dbReference type="SAM" id="Phobius"/>
    </source>
</evidence>
<feature type="transmembrane region" description="Helical" evidence="2">
    <location>
        <begin position="77"/>
        <end position="95"/>
    </location>
</feature>
<dbReference type="SUPFAM" id="SSF55073">
    <property type="entry name" value="Nucleotide cyclase"/>
    <property type="match status" value="1"/>
</dbReference>
<feature type="domain" description="GGDEF" evidence="3">
    <location>
        <begin position="279"/>
        <end position="426"/>
    </location>
</feature>
<feature type="transmembrane region" description="Helical" evidence="2">
    <location>
        <begin position="111"/>
        <end position="129"/>
    </location>
</feature>
<proteinExistence type="predicted"/>
<feature type="transmembrane region" description="Helical" evidence="2">
    <location>
        <begin position="207"/>
        <end position="225"/>
    </location>
</feature>
<name>A0A3Q8S6W3_9BACL</name>
<dbReference type="Gene3D" id="3.30.70.270">
    <property type="match status" value="1"/>
</dbReference>
<sequence length="426" mass="48028">MKKKQMQNIMKGIMDLKTTVRAIVKLVLPFVLIAAAYFLYQETNTMAEAQLEIIRILPYVTFAIGAIISWKFNRSREFFILILLALSLASMEYLPDLLKTRASIPTTTADIYTIISVLIPLNIGLFSLFKERGVLSVWGLLRIGIILSQVLISMWLLRPEQRELLSLLKKDVLPVSLVPLTSVIQVSVGLFLIALILLIIRQVKYKSSQDISFIAVLCALLYVLHKNADSMQYSVFFAVSGIVLMTSIIQDSYSMAFTDELTGLPSRRALKQDMMKLGMNYVIAMLDIDHFKKFNDTYGHDTGDEALKLVASVIKDVTGGGKSYRYGGEEFTILFPGKSVQDALPHLEQLREQISKRPFTLRNRKGKGRSKSRRKTRNRTGKQIHITVSIGLAQKSEKHKKPDAVMKSADTALYRAKKKGRNCVSK</sequence>
<dbReference type="GO" id="GO:1902201">
    <property type="term" value="P:negative regulation of bacterial-type flagellum-dependent cell motility"/>
    <property type="evidence" value="ECO:0007669"/>
    <property type="project" value="TreeGrafter"/>
</dbReference>
<feature type="transmembrane region" description="Helical" evidence="2">
    <location>
        <begin position="136"/>
        <end position="157"/>
    </location>
</feature>
<keyword evidence="5" id="KW-1185">Reference proteome</keyword>
<dbReference type="PANTHER" id="PTHR45138:SF9">
    <property type="entry name" value="DIGUANYLATE CYCLASE DGCM-RELATED"/>
    <property type="match status" value="1"/>
</dbReference>
<keyword evidence="2" id="KW-0812">Transmembrane</keyword>
<feature type="transmembrane region" description="Helical" evidence="2">
    <location>
        <begin position="177"/>
        <end position="200"/>
    </location>
</feature>
<reference evidence="4 5" key="1">
    <citation type="submission" date="2018-11" db="EMBL/GenBank/DDBJ databases">
        <title>Genome sequencing of Paenibacillus lentus DSM25539(T).</title>
        <authorList>
            <person name="Kook J.-K."/>
            <person name="Park S.-N."/>
            <person name="Lim Y.K."/>
        </authorList>
    </citation>
    <scope>NUCLEOTIDE SEQUENCE [LARGE SCALE GENOMIC DNA]</scope>
    <source>
        <strain evidence="4 5">DSM 25539</strain>
    </source>
</reference>
<dbReference type="Proteomes" id="UP000273145">
    <property type="component" value="Chromosome"/>
</dbReference>
<dbReference type="GO" id="GO:0005886">
    <property type="term" value="C:plasma membrane"/>
    <property type="evidence" value="ECO:0007669"/>
    <property type="project" value="TreeGrafter"/>
</dbReference>
<keyword evidence="2" id="KW-1133">Transmembrane helix</keyword>
<evidence type="ECO:0000259" key="3">
    <source>
        <dbReference type="PROSITE" id="PS50887"/>
    </source>
</evidence>
<dbReference type="PANTHER" id="PTHR45138">
    <property type="entry name" value="REGULATORY COMPONENTS OF SENSORY TRANSDUCTION SYSTEM"/>
    <property type="match status" value="1"/>
</dbReference>
<evidence type="ECO:0000256" key="1">
    <source>
        <dbReference type="SAM" id="MobiDB-lite"/>
    </source>
</evidence>
<dbReference type="KEGG" id="plen:EIM92_22770"/>
<dbReference type="InterPro" id="IPR050469">
    <property type="entry name" value="Diguanylate_Cyclase"/>
</dbReference>
<dbReference type="OrthoDB" id="9805474at2"/>
<dbReference type="NCBIfam" id="TIGR00254">
    <property type="entry name" value="GGDEF"/>
    <property type="match status" value="1"/>
</dbReference>
<organism evidence="4 5">
    <name type="scientific">Paenibacillus lentus</name>
    <dbReference type="NCBI Taxonomy" id="1338368"/>
    <lineage>
        <taxon>Bacteria</taxon>
        <taxon>Bacillati</taxon>
        <taxon>Bacillota</taxon>
        <taxon>Bacilli</taxon>
        <taxon>Bacillales</taxon>
        <taxon>Paenibacillaceae</taxon>
        <taxon>Paenibacillus</taxon>
    </lineage>
</organism>
<dbReference type="PROSITE" id="PS50887">
    <property type="entry name" value="GGDEF"/>
    <property type="match status" value="1"/>
</dbReference>
<dbReference type="SMART" id="SM00267">
    <property type="entry name" value="GGDEF"/>
    <property type="match status" value="1"/>
</dbReference>
<dbReference type="Pfam" id="PF00990">
    <property type="entry name" value="GGDEF"/>
    <property type="match status" value="2"/>
</dbReference>
<evidence type="ECO:0000313" key="4">
    <source>
        <dbReference type="EMBL" id="AZK48655.1"/>
    </source>
</evidence>
<feature type="compositionally biased region" description="Basic residues" evidence="1">
    <location>
        <begin position="362"/>
        <end position="382"/>
    </location>
</feature>
<dbReference type="EMBL" id="CP034248">
    <property type="protein sequence ID" value="AZK48655.1"/>
    <property type="molecule type" value="Genomic_DNA"/>
</dbReference>
<feature type="region of interest" description="Disordered" evidence="1">
    <location>
        <begin position="356"/>
        <end position="382"/>
    </location>
</feature>
<protein>
    <submittedName>
        <fullName evidence="4">GGDEF domain-containing protein</fullName>
    </submittedName>
</protein>
<evidence type="ECO:0000313" key="5">
    <source>
        <dbReference type="Proteomes" id="UP000273145"/>
    </source>
</evidence>
<dbReference type="InterPro" id="IPR029787">
    <property type="entry name" value="Nucleotide_cyclase"/>
</dbReference>
<dbReference type="InterPro" id="IPR000160">
    <property type="entry name" value="GGDEF_dom"/>
</dbReference>
<dbReference type="AlphaFoldDB" id="A0A3Q8S6W3"/>
<keyword evidence="2" id="KW-0472">Membrane</keyword>
<dbReference type="InterPro" id="IPR043128">
    <property type="entry name" value="Rev_trsase/Diguanyl_cyclase"/>
</dbReference>
<accession>A0A3Q8S6W3</accession>
<dbReference type="CDD" id="cd01949">
    <property type="entry name" value="GGDEF"/>
    <property type="match status" value="1"/>
</dbReference>
<feature type="transmembrane region" description="Helical" evidence="2">
    <location>
        <begin position="20"/>
        <end position="40"/>
    </location>
</feature>
<feature type="transmembrane region" description="Helical" evidence="2">
    <location>
        <begin position="231"/>
        <end position="249"/>
    </location>
</feature>
<feature type="transmembrane region" description="Helical" evidence="2">
    <location>
        <begin position="52"/>
        <end position="70"/>
    </location>
</feature>
<gene>
    <name evidence="4" type="ORF">EIM92_22770</name>
</gene>